<accession>A0AAP0BPN1</accession>
<evidence type="ECO:0000313" key="2">
    <source>
        <dbReference type="Proteomes" id="UP001418222"/>
    </source>
</evidence>
<evidence type="ECO:0000313" key="1">
    <source>
        <dbReference type="EMBL" id="KAK8946889.1"/>
    </source>
</evidence>
<dbReference type="Proteomes" id="UP001418222">
    <property type="component" value="Unassembled WGS sequence"/>
</dbReference>
<comment type="caution">
    <text evidence="1">The sequence shown here is derived from an EMBL/GenBank/DDBJ whole genome shotgun (WGS) entry which is preliminary data.</text>
</comment>
<organism evidence="1 2">
    <name type="scientific">Platanthera zijinensis</name>
    <dbReference type="NCBI Taxonomy" id="2320716"/>
    <lineage>
        <taxon>Eukaryota</taxon>
        <taxon>Viridiplantae</taxon>
        <taxon>Streptophyta</taxon>
        <taxon>Embryophyta</taxon>
        <taxon>Tracheophyta</taxon>
        <taxon>Spermatophyta</taxon>
        <taxon>Magnoliopsida</taxon>
        <taxon>Liliopsida</taxon>
        <taxon>Asparagales</taxon>
        <taxon>Orchidaceae</taxon>
        <taxon>Orchidoideae</taxon>
        <taxon>Orchideae</taxon>
        <taxon>Orchidinae</taxon>
        <taxon>Platanthera</taxon>
    </lineage>
</organism>
<name>A0AAP0BPN1_9ASPA</name>
<keyword evidence="2" id="KW-1185">Reference proteome</keyword>
<proteinExistence type="predicted"/>
<dbReference type="AlphaFoldDB" id="A0AAP0BPN1"/>
<reference evidence="1 2" key="1">
    <citation type="journal article" date="2022" name="Nat. Plants">
        <title>Genomes of leafy and leafless Platanthera orchids illuminate the evolution of mycoheterotrophy.</title>
        <authorList>
            <person name="Li M.H."/>
            <person name="Liu K.W."/>
            <person name="Li Z."/>
            <person name="Lu H.C."/>
            <person name="Ye Q.L."/>
            <person name="Zhang D."/>
            <person name="Wang J.Y."/>
            <person name="Li Y.F."/>
            <person name="Zhong Z.M."/>
            <person name="Liu X."/>
            <person name="Yu X."/>
            <person name="Liu D.K."/>
            <person name="Tu X.D."/>
            <person name="Liu B."/>
            <person name="Hao Y."/>
            <person name="Liao X.Y."/>
            <person name="Jiang Y.T."/>
            <person name="Sun W.H."/>
            <person name="Chen J."/>
            <person name="Chen Y.Q."/>
            <person name="Ai Y."/>
            <person name="Zhai J.W."/>
            <person name="Wu S.S."/>
            <person name="Zhou Z."/>
            <person name="Hsiao Y.Y."/>
            <person name="Wu W.L."/>
            <person name="Chen Y.Y."/>
            <person name="Lin Y.F."/>
            <person name="Hsu J.L."/>
            <person name="Li C.Y."/>
            <person name="Wang Z.W."/>
            <person name="Zhao X."/>
            <person name="Zhong W.Y."/>
            <person name="Ma X.K."/>
            <person name="Ma L."/>
            <person name="Huang J."/>
            <person name="Chen G.Z."/>
            <person name="Huang M.Z."/>
            <person name="Huang L."/>
            <person name="Peng D.H."/>
            <person name="Luo Y.B."/>
            <person name="Zou S.Q."/>
            <person name="Chen S.P."/>
            <person name="Lan S."/>
            <person name="Tsai W.C."/>
            <person name="Van de Peer Y."/>
            <person name="Liu Z.J."/>
        </authorList>
    </citation>
    <scope>NUCLEOTIDE SEQUENCE [LARGE SCALE GENOMIC DNA]</scope>
    <source>
        <strain evidence="1">Lor287</strain>
    </source>
</reference>
<sequence length="72" mass="8431">MFLILLYTLQSISTEWQETKHLWRANWCIIGGPFLSEGDYTFDAEFSLGKRCNSQELVSKSNMHFATQFHLI</sequence>
<protein>
    <submittedName>
        <fullName evidence="1">Expansin-B3</fullName>
    </submittedName>
</protein>
<gene>
    <name evidence="1" type="primary">EXPB3</name>
    <name evidence="1" type="ORF">KSP39_PZI006613</name>
</gene>
<dbReference type="EMBL" id="JBBWWQ010000005">
    <property type="protein sequence ID" value="KAK8946889.1"/>
    <property type="molecule type" value="Genomic_DNA"/>
</dbReference>